<gene>
    <name evidence="10" type="ORF">M409DRAFT_26231</name>
</gene>
<dbReference type="Pfam" id="PF00083">
    <property type="entry name" value="Sugar_tr"/>
    <property type="match status" value="2"/>
</dbReference>
<accession>A0A6A6C9X7</accession>
<dbReference type="Proteomes" id="UP000799537">
    <property type="component" value="Unassembled WGS sequence"/>
</dbReference>
<keyword evidence="6 8" id="KW-0472">Membrane</keyword>
<dbReference type="OrthoDB" id="2261376at2759"/>
<dbReference type="FunFam" id="1.20.1250.20:FF:000140">
    <property type="entry name" value="Putative MFS phospholipid transporter"/>
    <property type="match status" value="1"/>
</dbReference>
<feature type="transmembrane region" description="Helical" evidence="8">
    <location>
        <begin position="209"/>
        <end position="228"/>
    </location>
</feature>
<evidence type="ECO:0000256" key="2">
    <source>
        <dbReference type="ARBA" id="ARBA00010992"/>
    </source>
</evidence>
<feature type="transmembrane region" description="Helical" evidence="8">
    <location>
        <begin position="106"/>
        <end position="125"/>
    </location>
</feature>
<dbReference type="GO" id="GO:0005886">
    <property type="term" value="C:plasma membrane"/>
    <property type="evidence" value="ECO:0007669"/>
    <property type="project" value="TreeGrafter"/>
</dbReference>
<feature type="transmembrane region" description="Helical" evidence="8">
    <location>
        <begin position="395"/>
        <end position="415"/>
    </location>
</feature>
<feature type="transmembrane region" description="Helical" evidence="8">
    <location>
        <begin position="175"/>
        <end position="203"/>
    </location>
</feature>
<feature type="transmembrane region" description="Helical" evidence="8">
    <location>
        <begin position="249"/>
        <end position="271"/>
    </location>
</feature>
<feature type="transmembrane region" description="Helical" evidence="8">
    <location>
        <begin position="75"/>
        <end position="94"/>
    </location>
</feature>
<keyword evidence="11" id="KW-1185">Reference proteome</keyword>
<evidence type="ECO:0000256" key="8">
    <source>
        <dbReference type="SAM" id="Phobius"/>
    </source>
</evidence>
<evidence type="ECO:0000256" key="7">
    <source>
        <dbReference type="SAM" id="MobiDB-lite"/>
    </source>
</evidence>
<feature type="transmembrane region" description="Helical" evidence="8">
    <location>
        <begin position="435"/>
        <end position="453"/>
    </location>
</feature>
<evidence type="ECO:0000313" key="10">
    <source>
        <dbReference type="EMBL" id="KAF2163623.1"/>
    </source>
</evidence>
<sequence length="508" mass="55898">MPVDKHIGAREPAEAEIEPRRESVVDTPKTFGQRLMPVFACGAGLFSDGYLNNVIGSVSTILETLYKKEYTASSAVSNVSSITFVGTVVGQLVFGFTSDHWSRKWSLFISTIILFIFAILCTASYGAGGSIYGLFAALTAYRFFLGIGIGGEYPAGSVACAESTGELKSGIRNRWFCLFTNVQIDFGFVVGAFVPMIIVLITTQSHLRAAWRIMLGLGIIPPLSLLYFRWKLNEPESFRRGTMRHAKTPWALCIKFYWFRLLVVAAIWFIYDFSSYSFGLLSSQLLTNLLGTQDKLWVSFGWNTLLNLFYMPGCIIGAFTSDWWGPRNALGYTVFVQAMVGFIMAGTYSYLAKPEYVGGFVVVYGIFIALGEMGPGNNIGLIASKTSATAVRGKYYGIAAASGKIGAFVGSKTLILMYNNYYNAGDVVKAGQYPFLISSALCVLSSGLALFLLPHIGQDTIDEEDAKFRTYLEQNGYDTRQMGLEPSDSLENIVEKGRDSSTEEPKME</sequence>
<evidence type="ECO:0000313" key="11">
    <source>
        <dbReference type="Proteomes" id="UP000799537"/>
    </source>
</evidence>
<feature type="region of interest" description="Disordered" evidence="7">
    <location>
        <begin position="479"/>
        <end position="508"/>
    </location>
</feature>
<organism evidence="10 11">
    <name type="scientific">Zasmidium cellare ATCC 36951</name>
    <dbReference type="NCBI Taxonomy" id="1080233"/>
    <lineage>
        <taxon>Eukaryota</taxon>
        <taxon>Fungi</taxon>
        <taxon>Dikarya</taxon>
        <taxon>Ascomycota</taxon>
        <taxon>Pezizomycotina</taxon>
        <taxon>Dothideomycetes</taxon>
        <taxon>Dothideomycetidae</taxon>
        <taxon>Mycosphaerellales</taxon>
        <taxon>Mycosphaerellaceae</taxon>
        <taxon>Zasmidium</taxon>
    </lineage>
</organism>
<dbReference type="GO" id="GO:0046943">
    <property type="term" value="F:carboxylic acid transmembrane transporter activity"/>
    <property type="evidence" value="ECO:0007669"/>
    <property type="project" value="TreeGrafter"/>
</dbReference>
<feature type="transmembrane region" description="Helical" evidence="8">
    <location>
        <begin position="296"/>
        <end position="318"/>
    </location>
</feature>
<comment type="similarity">
    <text evidence="2">Belongs to the major facilitator superfamily. Sugar transporter (TC 2.A.1.1) family.</text>
</comment>
<dbReference type="PANTHER" id="PTHR23508:SF10">
    <property type="entry name" value="CARBOXYLIC ACID TRANSPORTER PROTEIN HOMOLOG"/>
    <property type="match status" value="1"/>
</dbReference>
<feature type="compositionally biased region" description="Basic and acidic residues" evidence="7">
    <location>
        <begin position="493"/>
        <end position="508"/>
    </location>
</feature>
<dbReference type="PANTHER" id="PTHR23508">
    <property type="entry name" value="CARBOXYLIC ACID TRANSPORTER PROTEIN HOMOLOG"/>
    <property type="match status" value="1"/>
</dbReference>
<dbReference type="InterPro" id="IPR020846">
    <property type="entry name" value="MFS_dom"/>
</dbReference>
<keyword evidence="5 8" id="KW-1133">Transmembrane helix</keyword>
<evidence type="ECO:0000256" key="4">
    <source>
        <dbReference type="ARBA" id="ARBA00022692"/>
    </source>
</evidence>
<reference evidence="10" key="1">
    <citation type="journal article" date="2020" name="Stud. Mycol.">
        <title>101 Dothideomycetes genomes: a test case for predicting lifestyles and emergence of pathogens.</title>
        <authorList>
            <person name="Haridas S."/>
            <person name="Albert R."/>
            <person name="Binder M."/>
            <person name="Bloem J."/>
            <person name="Labutti K."/>
            <person name="Salamov A."/>
            <person name="Andreopoulos B."/>
            <person name="Baker S."/>
            <person name="Barry K."/>
            <person name="Bills G."/>
            <person name="Bluhm B."/>
            <person name="Cannon C."/>
            <person name="Castanera R."/>
            <person name="Culley D."/>
            <person name="Daum C."/>
            <person name="Ezra D."/>
            <person name="Gonzalez J."/>
            <person name="Henrissat B."/>
            <person name="Kuo A."/>
            <person name="Liang C."/>
            <person name="Lipzen A."/>
            <person name="Lutzoni F."/>
            <person name="Magnuson J."/>
            <person name="Mondo S."/>
            <person name="Nolan M."/>
            <person name="Ohm R."/>
            <person name="Pangilinan J."/>
            <person name="Park H.-J."/>
            <person name="Ramirez L."/>
            <person name="Alfaro M."/>
            <person name="Sun H."/>
            <person name="Tritt A."/>
            <person name="Yoshinaga Y."/>
            <person name="Zwiers L.-H."/>
            <person name="Turgeon B."/>
            <person name="Goodwin S."/>
            <person name="Spatafora J."/>
            <person name="Crous P."/>
            <person name="Grigoriev I."/>
        </authorList>
    </citation>
    <scope>NUCLEOTIDE SEQUENCE</scope>
    <source>
        <strain evidence="10">ATCC 36951</strain>
    </source>
</reference>
<dbReference type="SUPFAM" id="SSF103473">
    <property type="entry name" value="MFS general substrate transporter"/>
    <property type="match status" value="1"/>
</dbReference>
<dbReference type="InterPro" id="IPR036259">
    <property type="entry name" value="MFS_trans_sf"/>
</dbReference>
<protein>
    <recommendedName>
        <fullName evidence="9">Major facilitator superfamily (MFS) profile domain-containing protein</fullName>
    </recommendedName>
</protein>
<dbReference type="EMBL" id="ML993608">
    <property type="protein sequence ID" value="KAF2163623.1"/>
    <property type="molecule type" value="Genomic_DNA"/>
</dbReference>
<dbReference type="PROSITE" id="PS50850">
    <property type="entry name" value="MFS"/>
    <property type="match status" value="1"/>
</dbReference>
<dbReference type="Gene3D" id="1.20.1250.20">
    <property type="entry name" value="MFS general substrate transporter like domains"/>
    <property type="match status" value="1"/>
</dbReference>
<evidence type="ECO:0000259" key="9">
    <source>
        <dbReference type="PROSITE" id="PS50850"/>
    </source>
</evidence>
<feature type="domain" description="Major facilitator superfamily (MFS) profile" evidence="9">
    <location>
        <begin position="37"/>
        <end position="457"/>
    </location>
</feature>
<dbReference type="InterPro" id="IPR005828">
    <property type="entry name" value="MFS_sugar_transport-like"/>
</dbReference>
<feature type="transmembrane region" description="Helical" evidence="8">
    <location>
        <begin position="330"/>
        <end position="350"/>
    </location>
</feature>
<evidence type="ECO:0000256" key="3">
    <source>
        <dbReference type="ARBA" id="ARBA00022448"/>
    </source>
</evidence>
<comment type="subcellular location">
    <subcellularLocation>
        <location evidence="1">Membrane</location>
        <topology evidence="1">Multi-pass membrane protein</topology>
    </subcellularLocation>
</comment>
<evidence type="ECO:0000256" key="1">
    <source>
        <dbReference type="ARBA" id="ARBA00004141"/>
    </source>
</evidence>
<name>A0A6A6C9X7_ZASCE</name>
<dbReference type="AlphaFoldDB" id="A0A6A6C9X7"/>
<evidence type="ECO:0000256" key="5">
    <source>
        <dbReference type="ARBA" id="ARBA00022989"/>
    </source>
</evidence>
<proteinExistence type="inferred from homology"/>
<keyword evidence="3" id="KW-0813">Transport</keyword>
<feature type="transmembrane region" description="Helical" evidence="8">
    <location>
        <begin position="356"/>
        <end position="374"/>
    </location>
</feature>
<keyword evidence="4 8" id="KW-0812">Transmembrane</keyword>
<evidence type="ECO:0000256" key="6">
    <source>
        <dbReference type="ARBA" id="ARBA00023136"/>
    </source>
</evidence>
<dbReference type="RefSeq" id="XP_033664512.1">
    <property type="nucleotide sequence ID" value="XM_033808015.1"/>
</dbReference>
<dbReference type="GeneID" id="54561287"/>